<dbReference type="Proteomes" id="UP000018168">
    <property type="component" value="Unassembled WGS sequence"/>
</dbReference>
<feature type="transmembrane region" description="Helical" evidence="9">
    <location>
        <begin position="207"/>
        <end position="227"/>
    </location>
</feature>
<keyword evidence="5" id="KW-0808">Transferase</keyword>
<sequence length="514" mass="57754">MKGVKKAAKLGIRWKLITYFALFVAVILVLLWLFQTVFLDSFYKAIKTRNAQACGDSIVSKINSPNLGDYINELARQNDVCVRVVNGEMRDLYSADISPDCLIHHYGTFQLFLIYNYTKENGGMRFETVPQTQYQSFYSSDFGGGQEIGLYPFSGGDLQMGQLTTGESAMESLIYSRIVKTEAGQEVLVLLNSTITPINPTVQTIQVQLALITIVALLLSLVLAVVLSQKISKPIIKTNNAAKELAQGNYEVSFEGGDYREIRELNSTLSYAASELSKVEALRKELIANISHDLRTPLTMIGGYSEMMRDIPGENTPENAQIILDETTRLTNLVNDMLNLSRLQSGTQTLTLTEFSLTQEIREILARYNSLTKRDGYHIVFDYKEDVTVEADQVRMSQVIYNLVNNAVNYAGQDKEILVRQRLKPGFVRVEVIDHGEGIEPEKLELIWDRYYKVDKTHRRAVVGTGLGLSIVKSVLEMHSAKYGVESAVGEGSTFWFELPLPEYLAQIDESQQQ</sequence>
<feature type="transmembrane region" description="Helical" evidence="9">
    <location>
        <begin position="12"/>
        <end position="34"/>
    </location>
</feature>
<keyword evidence="9" id="KW-1133">Transmembrane helix</keyword>
<dbReference type="Pfam" id="PF00512">
    <property type="entry name" value="HisKA"/>
    <property type="match status" value="1"/>
</dbReference>
<dbReference type="InterPro" id="IPR036097">
    <property type="entry name" value="HisK_dim/P_sf"/>
</dbReference>
<feature type="domain" description="HAMP" evidence="11">
    <location>
        <begin position="229"/>
        <end position="281"/>
    </location>
</feature>
<evidence type="ECO:0000256" key="7">
    <source>
        <dbReference type="ARBA" id="ARBA00023012"/>
    </source>
</evidence>
<dbReference type="PROSITE" id="PS50885">
    <property type="entry name" value="HAMP"/>
    <property type="match status" value="1"/>
</dbReference>
<dbReference type="InterPro" id="IPR003661">
    <property type="entry name" value="HisK_dim/P_dom"/>
</dbReference>
<dbReference type="AlphaFoldDB" id="R6N152"/>
<evidence type="ECO:0000256" key="8">
    <source>
        <dbReference type="ARBA" id="ARBA00023136"/>
    </source>
</evidence>
<evidence type="ECO:0000256" key="3">
    <source>
        <dbReference type="ARBA" id="ARBA00012438"/>
    </source>
</evidence>
<dbReference type="EC" id="2.7.13.3" evidence="3"/>
<keyword evidence="4" id="KW-0597">Phosphoprotein</keyword>
<dbReference type="InterPro" id="IPR050736">
    <property type="entry name" value="Sensor_HK_Regulatory"/>
</dbReference>
<comment type="catalytic activity">
    <reaction evidence="1">
        <text>ATP + protein L-histidine = ADP + protein N-phospho-L-histidine.</text>
        <dbReference type="EC" id="2.7.13.3"/>
    </reaction>
</comment>
<evidence type="ECO:0000256" key="1">
    <source>
        <dbReference type="ARBA" id="ARBA00000085"/>
    </source>
</evidence>
<dbReference type="EMBL" id="CBEP010000079">
    <property type="protein sequence ID" value="CDC04760.1"/>
    <property type="molecule type" value="Genomic_DNA"/>
</dbReference>
<feature type="domain" description="Histidine kinase" evidence="10">
    <location>
        <begin position="289"/>
        <end position="503"/>
    </location>
</feature>
<keyword evidence="8 9" id="KW-0472">Membrane</keyword>
<dbReference type="SUPFAM" id="SSF47384">
    <property type="entry name" value="Homodimeric domain of signal transducing histidine kinase"/>
    <property type="match status" value="1"/>
</dbReference>
<dbReference type="FunFam" id="1.10.287.130:FF:000001">
    <property type="entry name" value="Two-component sensor histidine kinase"/>
    <property type="match status" value="1"/>
</dbReference>
<reference evidence="12" key="1">
    <citation type="submission" date="2012-11" db="EMBL/GenBank/DDBJ databases">
        <title>Dependencies among metagenomic species, viruses, plasmids and units of genetic variation.</title>
        <authorList>
            <person name="Nielsen H.B."/>
            <person name="Almeida M."/>
            <person name="Juncker A.S."/>
            <person name="Rasmussen S."/>
            <person name="Li J."/>
            <person name="Sunagawa S."/>
            <person name="Plichta D."/>
            <person name="Gautier L."/>
            <person name="Le Chatelier E."/>
            <person name="Peletier E."/>
            <person name="Bonde I."/>
            <person name="Nielsen T."/>
            <person name="Manichanh C."/>
            <person name="Arumugam M."/>
            <person name="Batto J."/>
            <person name="Santos M.B.Q.D."/>
            <person name="Blom N."/>
            <person name="Borruel N."/>
            <person name="Burgdorf K.S."/>
            <person name="Boumezbeur F."/>
            <person name="Casellas F."/>
            <person name="Dore J."/>
            <person name="Guarner F."/>
            <person name="Hansen T."/>
            <person name="Hildebrand F."/>
            <person name="Kaas R.S."/>
            <person name="Kennedy S."/>
            <person name="Kristiansen K."/>
            <person name="Kultima J.R."/>
            <person name="Leonard P."/>
            <person name="Levenez F."/>
            <person name="Lund O."/>
            <person name="Moumen B."/>
            <person name="Le Paslier D."/>
            <person name="Pons N."/>
            <person name="Pedersen O."/>
            <person name="Prifti E."/>
            <person name="Qin J."/>
            <person name="Raes J."/>
            <person name="Tap J."/>
            <person name="Tims S."/>
            <person name="Ussery D.W."/>
            <person name="Yamada T."/>
            <person name="MetaHit consortium"/>
            <person name="Renault P."/>
            <person name="Sicheritz-Ponten T."/>
            <person name="Bork P."/>
            <person name="Wang J."/>
            <person name="Brunak S."/>
            <person name="Ehrlich S.D."/>
        </authorList>
    </citation>
    <scope>NUCLEOTIDE SEQUENCE [LARGE SCALE GENOMIC DNA]</scope>
</reference>
<dbReference type="InterPro" id="IPR003660">
    <property type="entry name" value="HAMP_dom"/>
</dbReference>
<dbReference type="GO" id="GO:0000155">
    <property type="term" value="F:phosphorelay sensor kinase activity"/>
    <property type="evidence" value="ECO:0007669"/>
    <property type="project" value="InterPro"/>
</dbReference>
<dbReference type="SUPFAM" id="SSF55874">
    <property type="entry name" value="ATPase domain of HSP90 chaperone/DNA topoisomerase II/histidine kinase"/>
    <property type="match status" value="1"/>
</dbReference>
<evidence type="ECO:0000256" key="4">
    <source>
        <dbReference type="ARBA" id="ARBA00022553"/>
    </source>
</evidence>
<keyword evidence="6 12" id="KW-0418">Kinase</keyword>
<dbReference type="Gene3D" id="6.10.340.10">
    <property type="match status" value="1"/>
</dbReference>
<dbReference type="GO" id="GO:0016020">
    <property type="term" value="C:membrane"/>
    <property type="evidence" value="ECO:0007669"/>
    <property type="project" value="UniProtKB-SubCell"/>
</dbReference>
<evidence type="ECO:0000256" key="2">
    <source>
        <dbReference type="ARBA" id="ARBA00004370"/>
    </source>
</evidence>
<dbReference type="InterPro" id="IPR036890">
    <property type="entry name" value="HATPase_C_sf"/>
</dbReference>
<evidence type="ECO:0000256" key="9">
    <source>
        <dbReference type="SAM" id="Phobius"/>
    </source>
</evidence>
<proteinExistence type="predicted"/>
<dbReference type="SMART" id="SM00387">
    <property type="entry name" value="HATPase_c"/>
    <property type="match status" value="1"/>
</dbReference>
<evidence type="ECO:0000259" key="10">
    <source>
        <dbReference type="PROSITE" id="PS50109"/>
    </source>
</evidence>
<keyword evidence="7" id="KW-0902">Two-component regulatory system</keyword>
<name>R6N152_9FIRM</name>
<dbReference type="FunFam" id="3.30.565.10:FF:000006">
    <property type="entry name" value="Sensor histidine kinase WalK"/>
    <property type="match status" value="1"/>
</dbReference>
<keyword evidence="9" id="KW-0812">Transmembrane</keyword>
<comment type="subcellular location">
    <subcellularLocation>
        <location evidence="2">Membrane</location>
    </subcellularLocation>
</comment>
<dbReference type="Gene3D" id="1.10.287.130">
    <property type="match status" value="1"/>
</dbReference>
<dbReference type="PANTHER" id="PTHR43711">
    <property type="entry name" value="TWO-COMPONENT HISTIDINE KINASE"/>
    <property type="match status" value="1"/>
</dbReference>
<dbReference type="Gene3D" id="3.30.565.10">
    <property type="entry name" value="Histidine kinase-like ATPase, C-terminal domain"/>
    <property type="match status" value="1"/>
</dbReference>
<dbReference type="PROSITE" id="PS50109">
    <property type="entry name" value="HIS_KIN"/>
    <property type="match status" value="1"/>
</dbReference>
<dbReference type="PANTHER" id="PTHR43711:SF1">
    <property type="entry name" value="HISTIDINE KINASE 1"/>
    <property type="match status" value="1"/>
</dbReference>
<evidence type="ECO:0000313" key="13">
    <source>
        <dbReference type="Proteomes" id="UP000018168"/>
    </source>
</evidence>
<evidence type="ECO:0000256" key="6">
    <source>
        <dbReference type="ARBA" id="ARBA00022777"/>
    </source>
</evidence>
<gene>
    <name evidence="12" type="ORF">BN578_00295</name>
</gene>
<dbReference type="CDD" id="cd00082">
    <property type="entry name" value="HisKA"/>
    <property type="match status" value="1"/>
</dbReference>
<dbReference type="InterPro" id="IPR004358">
    <property type="entry name" value="Sig_transdc_His_kin-like_C"/>
</dbReference>
<evidence type="ECO:0000313" key="12">
    <source>
        <dbReference type="EMBL" id="CDC04760.1"/>
    </source>
</evidence>
<comment type="caution">
    <text evidence="12">The sequence shown here is derived from an EMBL/GenBank/DDBJ whole genome shotgun (WGS) entry which is preliminary data.</text>
</comment>
<protein>
    <recommendedName>
        <fullName evidence="3">histidine kinase</fullName>
        <ecNumber evidence="3">2.7.13.3</ecNumber>
    </recommendedName>
</protein>
<organism evidence="12 13">
    <name type="scientific">[Clostridium] leptum CAG:27</name>
    <dbReference type="NCBI Taxonomy" id="1263068"/>
    <lineage>
        <taxon>Bacteria</taxon>
        <taxon>Bacillati</taxon>
        <taxon>Bacillota</taxon>
        <taxon>Clostridia</taxon>
        <taxon>Eubacteriales</taxon>
        <taxon>Oscillospiraceae</taxon>
        <taxon>Oscillospiraceae incertae sedis</taxon>
    </lineage>
</organism>
<dbReference type="InterPro" id="IPR005467">
    <property type="entry name" value="His_kinase_dom"/>
</dbReference>
<evidence type="ECO:0000256" key="5">
    <source>
        <dbReference type="ARBA" id="ARBA00022679"/>
    </source>
</evidence>
<dbReference type="Pfam" id="PF02518">
    <property type="entry name" value="HATPase_c"/>
    <property type="match status" value="1"/>
</dbReference>
<accession>R6N152</accession>
<dbReference type="InterPro" id="IPR003594">
    <property type="entry name" value="HATPase_dom"/>
</dbReference>
<dbReference type="SMART" id="SM00388">
    <property type="entry name" value="HisKA"/>
    <property type="match status" value="1"/>
</dbReference>
<evidence type="ECO:0000259" key="11">
    <source>
        <dbReference type="PROSITE" id="PS50885"/>
    </source>
</evidence>
<dbReference type="PRINTS" id="PR00344">
    <property type="entry name" value="BCTRLSENSOR"/>
</dbReference>